<keyword evidence="2" id="KW-1185">Reference proteome</keyword>
<gene>
    <name evidence="1" type="ORF">GEAMG1_2287</name>
</gene>
<organism evidence="1 2">
    <name type="scientific">Trichlorobacter ammonificans</name>
    <dbReference type="NCBI Taxonomy" id="2916410"/>
    <lineage>
        <taxon>Bacteria</taxon>
        <taxon>Pseudomonadati</taxon>
        <taxon>Thermodesulfobacteriota</taxon>
        <taxon>Desulfuromonadia</taxon>
        <taxon>Geobacterales</taxon>
        <taxon>Geobacteraceae</taxon>
        <taxon>Trichlorobacter</taxon>
    </lineage>
</organism>
<dbReference type="EMBL" id="OW150024">
    <property type="protein sequence ID" value="CAH2032123.1"/>
    <property type="molecule type" value="Genomic_DNA"/>
</dbReference>
<reference evidence="1 2" key="1">
    <citation type="submission" date="2022-03" db="EMBL/GenBank/DDBJ databases">
        <authorList>
            <person name="Koch H."/>
        </authorList>
    </citation>
    <scope>NUCLEOTIDE SEQUENCE [LARGE SCALE GENOMIC DNA]</scope>
    <source>
        <strain evidence="1 2">G1</strain>
    </source>
</reference>
<name>A0ABM9DAA1_9BACT</name>
<accession>A0ABM9DAA1</accession>
<proteinExistence type="predicted"/>
<sequence>MDVNAVAGASLLMKSAQTQQNLSAYMIKMNAQAQEQMANLLARTAQQTPQPAKNPDYGFSTYA</sequence>
<evidence type="ECO:0000313" key="2">
    <source>
        <dbReference type="Proteomes" id="UP001295463"/>
    </source>
</evidence>
<dbReference type="RefSeq" id="WP_305732899.1">
    <property type="nucleotide sequence ID" value="NZ_OW150024.1"/>
</dbReference>
<dbReference type="Proteomes" id="UP001295463">
    <property type="component" value="Chromosome"/>
</dbReference>
<protein>
    <recommendedName>
        <fullName evidence="3">Motility protein</fullName>
    </recommendedName>
</protein>
<evidence type="ECO:0008006" key="3">
    <source>
        <dbReference type="Google" id="ProtNLM"/>
    </source>
</evidence>
<evidence type="ECO:0000313" key="1">
    <source>
        <dbReference type="EMBL" id="CAH2032123.1"/>
    </source>
</evidence>